<dbReference type="PANTHER" id="PTHR38104:SF1">
    <property type="entry name" value="ANTI-SIGMA-E FACTOR RSEA"/>
    <property type="match status" value="1"/>
</dbReference>
<keyword evidence="3" id="KW-1185">Reference proteome</keyword>
<evidence type="ECO:0000313" key="2">
    <source>
        <dbReference type="EMBL" id="RMX03078.1"/>
    </source>
</evidence>
<reference evidence="2 3" key="1">
    <citation type="submission" date="2018-10" db="EMBL/GenBank/DDBJ databases">
        <title>Draft genome of Cortibacter populi DSM10536.</title>
        <authorList>
            <person name="Bernier A.-M."/>
            <person name="Bernard K."/>
        </authorList>
    </citation>
    <scope>NUCLEOTIDE SEQUENCE [LARGE SCALE GENOMIC DNA]</scope>
    <source>
        <strain evidence="2 3">DSM 105136</strain>
    </source>
</reference>
<dbReference type="GO" id="GO:0016989">
    <property type="term" value="F:sigma factor antagonist activity"/>
    <property type="evidence" value="ECO:0007669"/>
    <property type="project" value="InterPro"/>
</dbReference>
<organism evidence="2 3">
    <name type="scientific">Corticibacter populi</name>
    <dbReference type="NCBI Taxonomy" id="1550736"/>
    <lineage>
        <taxon>Bacteria</taxon>
        <taxon>Pseudomonadati</taxon>
        <taxon>Pseudomonadota</taxon>
        <taxon>Betaproteobacteria</taxon>
        <taxon>Burkholderiales</taxon>
        <taxon>Comamonadaceae</taxon>
        <taxon>Corticibacter</taxon>
    </lineage>
</organism>
<proteinExistence type="predicted"/>
<accession>A0A3M6QJ35</accession>
<dbReference type="CDD" id="cd16328">
    <property type="entry name" value="RseA_N"/>
    <property type="match status" value="1"/>
</dbReference>
<dbReference type="AlphaFoldDB" id="A0A3M6QJ35"/>
<evidence type="ECO:0000313" key="3">
    <source>
        <dbReference type="Proteomes" id="UP000278006"/>
    </source>
</evidence>
<dbReference type="Gene3D" id="1.10.10.880">
    <property type="entry name" value="Anti sigma-E protein RseA, N-terminal domain"/>
    <property type="match status" value="1"/>
</dbReference>
<dbReference type="SUPFAM" id="SSF89069">
    <property type="entry name" value="N-terminal, cytoplasmic domain of anti-sigmaE factor RseA"/>
    <property type="match status" value="1"/>
</dbReference>
<dbReference type="InterPro" id="IPR036147">
    <property type="entry name" value="Anti-sigma_E_RseA_N_sf"/>
</dbReference>
<comment type="caution">
    <text evidence="2">The sequence shown here is derived from an EMBL/GenBank/DDBJ whole genome shotgun (WGS) entry which is preliminary data.</text>
</comment>
<evidence type="ECO:0000259" key="1">
    <source>
        <dbReference type="Pfam" id="PF03872"/>
    </source>
</evidence>
<dbReference type="EMBL" id="RDQO01000007">
    <property type="protein sequence ID" value="RMX03078.1"/>
    <property type="molecule type" value="Genomic_DNA"/>
</dbReference>
<dbReference type="InterPro" id="IPR052383">
    <property type="entry name" value="Anti-sigma-E_RseA-like"/>
</dbReference>
<gene>
    <name evidence="2" type="ORF">D8I35_17605</name>
</gene>
<dbReference type="PANTHER" id="PTHR38104">
    <property type="match status" value="1"/>
</dbReference>
<dbReference type="OrthoDB" id="8561243at2"/>
<sequence length="219" mass="23008">MHVQAPASAVATEEWLSALVDGELSKRECEALMQRLDALDAPDHAAWSRYHLIGDALRSQNHVYVADSAAFLTRLRGRLAEEAQPAALQPAPALQAVTAQPDLPAANASVFRWKMVAGFASLAAVTAIGWHSFASLPGAGNSGEGMQLAAAPGGNARQNGPILVAESSPPTVSQALAAGEIIRDPQLDELLARQYANTNALQAPAPFLRNANFNSGRAQ</sequence>
<protein>
    <submittedName>
        <fullName evidence="2">Anti-anti-sigma factor</fullName>
    </submittedName>
</protein>
<name>A0A3M6QJ35_9BURK</name>
<feature type="domain" description="Anti sigma-E protein RseA N-terminal" evidence="1">
    <location>
        <begin position="12"/>
        <end position="97"/>
    </location>
</feature>
<dbReference type="InterPro" id="IPR005572">
    <property type="entry name" value="Anti-sigma_E_RseA_N"/>
</dbReference>
<dbReference type="Proteomes" id="UP000278006">
    <property type="component" value="Unassembled WGS sequence"/>
</dbReference>
<dbReference type="Pfam" id="PF03872">
    <property type="entry name" value="RseA_N"/>
    <property type="match status" value="1"/>
</dbReference>